<evidence type="ECO:0000256" key="1">
    <source>
        <dbReference type="ARBA" id="ARBA00005564"/>
    </source>
</evidence>
<keyword evidence="2" id="KW-0313">Glucose metabolism</keyword>
<comment type="caution">
    <text evidence="3">The sequence shown here is derived from an EMBL/GenBank/DDBJ whole genome shotgun (WGS) entry which is preliminary data.</text>
</comment>
<keyword evidence="2" id="KW-0119">Carbohydrate metabolism</keyword>
<dbReference type="InterPro" id="IPR050282">
    <property type="entry name" value="Cycloisomerase_2"/>
</dbReference>
<dbReference type="RefSeq" id="WP_115780162.1">
    <property type="nucleotide sequence ID" value="NZ_CADIKJ010000001.1"/>
</dbReference>
<dbReference type="Pfam" id="PF10282">
    <property type="entry name" value="Lactonase"/>
    <property type="match status" value="1"/>
</dbReference>
<comment type="similarity">
    <text evidence="1">Belongs to the cycloisomerase 2 family.</text>
</comment>
<name>A0ABQ1LJY2_9BURK</name>
<keyword evidence="4" id="KW-1185">Reference proteome</keyword>
<dbReference type="SUPFAM" id="SSF51004">
    <property type="entry name" value="C-terminal (heme d1) domain of cytochrome cd1-nitrite reductase"/>
    <property type="match status" value="1"/>
</dbReference>
<organism evidence="3 4">
    <name type="scientific">Paraburkholderia caffeinilytica</name>
    <dbReference type="NCBI Taxonomy" id="1761016"/>
    <lineage>
        <taxon>Bacteria</taxon>
        <taxon>Pseudomonadati</taxon>
        <taxon>Pseudomonadota</taxon>
        <taxon>Betaproteobacteria</taxon>
        <taxon>Burkholderiales</taxon>
        <taxon>Burkholderiaceae</taxon>
        <taxon>Paraburkholderia</taxon>
    </lineage>
</organism>
<sequence>MTAMKTIYIYVGCRTTRERNARGRGISIYAVDPANQRWELTDICLASENPSFLTLNARQDVLYAVHGDGSELSSYHVDHSSGRLSLLNRQSCEGRNPVHLAFSRDGSSLVVANYATGTVARIPVGTEGELAPVSSLVSLSGTPGPNRTEQAGSHPHQVSRYATTRYNTNWHIVPDKGLDTVFAIQWLETGEPRVVGHRCRSGAGPRHAAFHPALPLVYVANELDSTVTAWGFDVFTGALEPLHTVSVIPCNAHGDTSAAGIAIDSTGRFLYVSNRGHDSVATLPLDGSSGMPGQPRWIDTQGNFPRFISLDPSGSYLYVANERSDSIVQYALDKTSGMPSPTGQTVHTGSPVCIVFKTIQE</sequence>
<evidence type="ECO:0000313" key="3">
    <source>
        <dbReference type="EMBL" id="GGC24239.1"/>
    </source>
</evidence>
<proteinExistence type="inferred from homology"/>
<protein>
    <submittedName>
        <fullName evidence="3">6-phosphogluconolactonase</fullName>
    </submittedName>
</protein>
<dbReference type="Proteomes" id="UP000602004">
    <property type="component" value="Unassembled WGS sequence"/>
</dbReference>
<dbReference type="InterPro" id="IPR019405">
    <property type="entry name" value="Lactonase_7-beta_prop"/>
</dbReference>
<dbReference type="PANTHER" id="PTHR30344">
    <property type="entry name" value="6-PHOSPHOGLUCONOLACTONASE-RELATED"/>
    <property type="match status" value="1"/>
</dbReference>
<evidence type="ECO:0000313" key="4">
    <source>
        <dbReference type="Proteomes" id="UP000602004"/>
    </source>
</evidence>
<evidence type="ECO:0000256" key="2">
    <source>
        <dbReference type="ARBA" id="ARBA00022526"/>
    </source>
</evidence>
<dbReference type="InterPro" id="IPR015943">
    <property type="entry name" value="WD40/YVTN_repeat-like_dom_sf"/>
</dbReference>
<dbReference type="InterPro" id="IPR011048">
    <property type="entry name" value="Haem_d1_sf"/>
</dbReference>
<gene>
    <name evidence="3" type="ORF">GCM10011400_08250</name>
</gene>
<dbReference type="Gene3D" id="2.130.10.10">
    <property type="entry name" value="YVTN repeat-like/Quinoprotein amine dehydrogenase"/>
    <property type="match status" value="1"/>
</dbReference>
<reference evidence="4" key="1">
    <citation type="journal article" date="2019" name="Int. J. Syst. Evol. Microbiol.">
        <title>The Global Catalogue of Microorganisms (GCM) 10K type strain sequencing project: providing services to taxonomists for standard genome sequencing and annotation.</title>
        <authorList>
            <consortium name="The Broad Institute Genomics Platform"/>
            <consortium name="The Broad Institute Genome Sequencing Center for Infectious Disease"/>
            <person name="Wu L."/>
            <person name="Ma J."/>
        </authorList>
    </citation>
    <scope>NUCLEOTIDE SEQUENCE [LARGE SCALE GENOMIC DNA]</scope>
    <source>
        <strain evidence="4">CGMCC 1.15103</strain>
    </source>
</reference>
<dbReference type="PANTHER" id="PTHR30344:SF1">
    <property type="entry name" value="6-PHOSPHOGLUCONOLACTONASE"/>
    <property type="match status" value="1"/>
</dbReference>
<dbReference type="EMBL" id="BMHL01000001">
    <property type="protein sequence ID" value="GGC24239.1"/>
    <property type="molecule type" value="Genomic_DNA"/>
</dbReference>
<accession>A0ABQ1LJY2</accession>